<feature type="non-terminal residue" evidence="2">
    <location>
        <position position="1"/>
    </location>
</feature>
<gene>
    <name evidence="2" type="ORF">S06H3_49795</name>
</gene>
<feature type="transmembrane region" description="Helical" evidence="1">
    <location>
        <begin position="7"/>
        <end position="25"/>
    </location>
</feature>
<feature type="transmembrane region" description="Helical" evidence="1">
    <location>
        <begin position="79"/>
        <end position="99"/>
    </location>
</feature>
<evidence type="ECO:0000313" key="2">
    <source>
        <dbReference type="EMBL" id="GAI38049.1"/>
    </source>
</evidence>
<reference evidence="2" key="1">
    <citation type="journal article" date="2014" name="Front. Microbiol.">
        <title>High frequency of phylogenetically diverse reductive dehalogenase-homologous genes in deep subseafloor sedimentary metagenomes.</title>
        <authorList>
            <person name="Kawai M."/>
            <person name="Futagami T."/>
            <person name="Toyoda A."/>
            <person name="Takaki Y."/>
            <person name="Nishi S."/>
            <person name="Hori S."/>
            <person name="Arai W."/>
            <person name="Tsubouchi T."/>
            <person name="Morono Y."/>
            <person name="Uchiyama I."/>
            <person name="Ito T."/>
            <person name="Fujiyama A."/>
            <person name="Inagaki F."/>
            <person name="Takami H."/>
        </authorList>
    </citation>
    <scope>NUCLEOTIDE SEQUENCE</scope>
    <source>
        <strain evidence="2">Expedition CK06-06</strain>
    </source>
</reference>
<keyword evidence="1" id="KW-1133">Transmembrane helix</keyword>
<keyword evidence="1" id="KW-0472">Membrane</keyword>
<proteinExistence type="predicted"/>
<keyword evidence="1" id="KW-0812">Transmembrane</keyword>
<sequence>RLRLDKGITATYVFLFFAILFLWYGQLTDTAFGNFVGYINRTIVNLHQMFVIETRGAGTAEAFGQTFAYLSVSAQFKFVSYWLGIAFIAIGLLSTTFLYKRMVSIPETEHLQTNLLPSKIDAEYWILALACATILVLSLALPFAMYGYGMDRAYLQMSVFLAVFLAIGGIVVGRLIKVKPCWLMLLVLIPYFMSSSGIVDRIFGVPGSVLLSSEGRSYAYYYVYEQESYAARWLRDNAELEFTVVYTDDGGAV</sequence>
<dbReference type="Pfam" id="PF09971">
    <property type="entry name" value="DUF2206"/>
    <property type="match status" value="1"/>
</dbReference>
<feature type="transmembrane region" description="Helical" evidence="1">
    <location>
        <begin position="154"/>
        <end position="176"/>
    </location>
</feature>
<comment type="caution">
    <text evidence="2">The sequence shown here is derived from an EMBL/GenBank/DDBJ whole genome shotgun (WGS) entry which is preliminary data.</text>
</comment>
<evidence type="ECO:0000256" key="1">
    <source>
        <dbReference type="SAM" id="Phobius"/>
    </source>
</evidence>
<dbReference type="InterPro" id="IPR018701">
    <property type="entry name" value="DUF2206_membrane"/>
</dbReference>
<feature type="transmembrane region" description="Helical" evidence="1">
    <location>
        <begin position="183"/>
        <end position="203"/>
    </location>
</feature>
<accession>X1Q488</accession>
<feature type="transmembrane region" description="Helical" evidence="1">
    <location>
        <begin position="124"/>
        <end position="148"/>
    </location>
</feature>
<feature type="non-terminal residue" evidence="2">
    <location>
        <position position="253"/>
    </location>
</feature>
<dbReference type="EMBL" id="BARV01031474">
    <property type="protein sequence ID" value="GAI38049.1"/>
    <property type="molecule type" value="Genomic_DNA"/>
</dbReference>
<organism evidence="2">
    <name type="scientific">marine sediment metagenome</name>
    <dbReference type="NCBI Taxonomy" id="412755"/>
    <lineage>
        <taxon>unclassified sequences</taxon>
        <taxon>metagenomes</taxon>
        <taxon>ecological metagenomes</taxon>
    </lineage>
</organism>
<name>X1Q488_9ZZZZ</name>
<protein>
    <submittedName>
        <fullName evidence="2">Uncharacterized protein</fullName>
    </submittedName>
</protein>
<dbReference type="AlphaFoldDB" id="X1Q488"/>